<protein>
    <recommendedName>
        <fullName evidence="1">3'-5' exonuclease domain-containing protein</fullName>
    </recommendedName>
</protein>
<dbReference type="Pfam" id="PF01612">
    <property type="entry name" value="DNA_pol_A_exo1"/>
    <property type="match status" value="1"/>
</dbReference>
<dbReference type="Gene3D" id="3.30.420.10">
    <property type="entry name" value="Ribonuclease H-like superfamily/Ribonuclease H"/>
    <property type="match status" value="1"/>
</dbReference>
<dbReference type="InterPro" id="IPR002562">
    <property type="entry name" value="3'-5'_exonuclease_dom"/>
</dbReference>
<name>G0MK50_CAEBE</name>
<dbReference type="SMART" id="SM00474">
    <property type="entry name" value="35EXOc"/>
    <property type="match status" value="1"/>
</dbReference>
<evidence type="ECO:0000313" key="3">
    <source>
        <dbReference type="Proteomes" id="UP000008068"/>
    </source>
</evidence>
<dbReference type="eggNOG" id="KOG2207">
    <property type="taxonomic scope" value="Eukaryota"/>
</dbReference>
<accession>G0MK50</accession>
<proteinExistence type="predicted"/>
<organism evidence="3">
    <name type="scientific">Caenorhabditis brenneri</name>
    <name type="common">Nematode worm</name>
    <dbReference type="NCBI Taxonomy" id="135651"/>
    <lineage>
        <taxon>Eukaryota</taxon>
        <taxon>Metazoa</taxon>
        <taxon>Ecdysozoa</taxon>
        <taxon>Nematoda</taxon>
        <taxon>Chromadorea</taxon>
        <taxon>Rhabditida</taxon>
        <taxon>Rhabditina</taxon>
        <taxon>Rhabditomorpha</taxon>
        <taxon>Rhabditoidea</taxon>
        <taxon>Rhabditidae</taxon>
        <taxon>Peloderinae</taxon>
        <taxon>Caenorhabditis</taxon>
    </lineage>
</organism>
<dbReference type="OMA" id="CSNWANR"/>
<dbReference type="AlphaFoldDB" id="G0MK50"/>
<keyword evidence="3" id="KW-1185">Reference proteome</keyword>
<dbReference type="GO" id="GO:0003676">
    <property type="term" value="F:nucleic acid binding"/>
    <property type="evidence" value="ECO:0007669"/>
    <property type="project" value="InterPro"/>
</dbReference>
<dbReference type="InterPro" id="IPR052408">
    <property type="entry name" value="Exonuclease_MUT-7-like"/>
</dbReference>
<dbReference type="GO" id="GO:0008408">
    <property type="term" value="F:3'-5' exonuclease activity"/>
    <property type="evidence" value="ECO:0007669"/>
    <property type="project" value="InterPro"/>
</dbReference>
<dbReference type="GO" id="GO:0006139">
    <property type="term" value="P:nucleobase-containing compound metabolic process"/>
    <property type="evidence" value="ECO:0007669"/>
    <property type="project" value="InterPro"/>
</dbReference>
<dbReference type="FunCoup" id="G0MK50">
    <property type="interactions" value="1380"/>
</dbReference>
<sequence>MTNQISNEISSNENDVNKVSKDTKFTIAEERGKILKNLQKCEESEREVKVREAAFEFFNEDNQKSKMKQEDPQDDVNVYEMILIMLQYIPGRKKPTGREFIQWFLDGFVMCLEENNNEEELKKEQLTEYLKGKAIRTCIGDLQISDIMQRIFYVQKEEIIAKRDETIKEMMETHQFKEAADLIMKHGLVDNFTFDELVLPLILCDKGQIVDELLKLKQQFQKDYIRFFDHLIGETDEYVDSFFDPYKEKGLVKINLNRYHGKSLTTFITKFFNERVKTFKFDLEERRDAPRYEGFMKGKALKYFCMQRFEERAMADEVYFEHVKNTLMQSSSEVIRYYLTLLWDTGFRERRIEVLFWMDVVWMEYLDTVKTAMKYHEGIQKLLQNPDPTMMQDVQRVIQMRTKSGEEELTEHLYVFEEHQKHPITIVKNEEQLENLCSELDTVEEGVFIGYDSEFKPFHLVDTLKSRMAIMQLFFNKRAFLIDWVELENNSVDDKLVKKFFESLFMSKKLKVIGFDIKNDMEALFTVRAIKDDYKPEDIKNAICVKRFADILNDLNPKILNMEKRTSKMAVLVENLIGWKMDKSEQCGNWQARPLRKNQIVYAALDAVAVVELFLKMLEITKQFEPVLDVEKLLKDSHMVMTNVKKEKLKKEAKLLTSMPWSEIYEILHTHRDQTKPPQRISELKILSDTMVLGAGKNLRLLGADVILPRDVNSFTGHINEMKLLDPSEQRYILTVPSKNSDLLMKEHPDLKMILLPNVYSKQPMDLICDFFDNFNLDIRPDDQLLQIDV</sequence>
<dbReference type="InterPro" id="IPR012337">
    <property type="entry name" value="RNaseH-like_sf"/>
</dbReference>
<evidence type="ECO:0000259" key="1">
    <source>
        <dbReference type="SMART" id="SM00474"/>
    </source>
</evidence>
<evidence type="ECO:0000313" key="2">
    <source>
        <dbReference type="EMBL" id="EGT33665.1"/>
    </source>
</evidence>
<dbReference type="STRING" id="135651.G0MK50"/>
<dbReference type="InParanoid" id="G0MK50"/>
<dbReference type="InterPro" id="IPR036397">
    <property type="entry name" value="RNaseH_sf"/>
</dbReference>
<gene>
    <name evidence="2" type="ORF">CAEBREN_26343</name>
</gene>
<feature type="domain" description="3'-5' exonuclease" evidence="1">
    <location>
        <begin position="424"/>
        <end position="622"/>
    </location>
</feature>
<dbReference type="PANTHER" id="PTHR47765:SF2">
    <property type="entry name" value="EXONUCLEASE MUT-7 HOMOLOG"/>
    <property type="match status" value="1"/>
</dbReference>
<dbReference type="EMBL" id="GL379798">
    <property type="protein sequence ID" value="EGT33665.1"/>
    <property type="molecule type" value="Genomic_DNA"/>
</dbReference>
<dbReference type="HOGENOM" id="CLU_354213_0_0_1"/>
<dbReference type="SUPFAM" id="SSF53098">
    <property type="entry name" value="Ribonuclease H-like"/>
    <property type="match status" value="1"/>
</dbReference>
<dbReference type="OrthoDB" id="18193at2759"/>
<dbReference type="PANTHER" id="PTHR47765">
    <property type="entry name" value="3'-5' EXONUCLEASE DOMAIN-CONTAINING PROTEIN"/>
    <property type="match status" value="1"/>
</dbReference>
<reference evidence="3" key="1">
    <citation type="submission" date="2011-07" db="EMBL/GenBank/DDBJ databases">
        <authorList>
            <consortium name="Caenorhabditis brenneri Sequencing and Analysis Consortium"/>
            <person name="Wilson R.K."/>
        </authorList>
    </citation>
    <scope>NUCLEOTIDE SEQUENCE [LARGE SCALE GENOMIC DNA]</scope>
    <source>
        <strain evidence="3">PB2801</strain>
    </source>
</reference>
<dbReference type="Proteomes" id="UP000008068">
    <property type="component" value="Unassembled WGS sequence"/>
</dbReference>